<accession>A0ACC2VH47</accession>
<keyword evidence="2" id="KW-1185">Reference proteome</keyword>
<reference evidence="1" key="1">
    <citation type="submission" date="2023-04" db="EMBL/GenBank/DDBJ databases">
        <title>Draft Genome sequencing of Naganishia species isolated from polar environments using Oxford Nanopore Technology.</title>
        <authorList>
            <person name="Leo P."/>
            <person name="Venkateswaran K."/>
        </authorList>
    </citation>
    <scope>NUCLEOTIDE SEQUENCE</scope>
    <source>
        <strain evidence="1">MNA-CCFEE 5262</strain>
    </source>
</reference>
<comment type="caution">
    <text evidence="1">The sequence shown here is derived from an EMBL/GenBank/DDBJ whole genome shotgun (WGS) entry which is preliminary data.</text>
</comment>
<evidence type="ECO:0000313" key="1">
    <source>
        <dbReference type="EMBL" id="KAJ9098435.1"/>
    </source>
</evidence>
<gene>
    <name evidence="1" type="ORF">QFC20_005954</name>
</gene>
<evidence type="ECO:0000313" key="2">
    <source>
        <dbReference type="Proteomes" id="UP001230649"/>
    </source>
</evidence>
<sequence>MTTITRIRADIYQPIKPSSLMTACVIGTRLRETSIAGTVIQQADKITSGDPREARVIDNLYKIRFMRNGTFLPQSEGDVFDFPGRVGDHPGIEVDPMTLDDDDSAGSRSRDIAAGIFALLPPRSVQLGEHSILPKIKVAGTGVSFKPFLSELVQHFPVKATIEIADKKLLSLSQTADDIKRTATQLQARYDDLDVPHQGYNQILDVRAMGANDSETECSWFGTLFDRHRGVGGTLTNGDAVPRGIGYRQLHYFDTDREQSMVRNDWVYPAGQTGKVVLIEEMRETRTRG</sequence>
<dbReference type="Proteomes" id="UP001230649">
    <property type="component" value="Unassembled WGS sequence"/>
</dbReference>
<proteinExistence type="predicted"/>
<protein>
    <submittedName>
        <fullName evidence="1">Uncharacterized protein</fullName>
    </submittedName>
</protein>
<dbReference type="EMBL" id="JASBWS010000093">
    <property type="protein sequence ID" value="KAJ9098435.1"/>
    <property type="molecule type" value="Genomic_DNA"/>
</dbReference>
<organism evidence="1 2">
    <name type="scientific">Naganishia adeliensis</name>
    <dbReference type="NCBI Taxonomy" id="92952"/>
    <lineage>
        <taxon>Eukaryota</taxon>
        <taxon>Fungi</taxon>
        <taxon>Dikarya</taxon>
        <taxon>Basidiomycota</taxon>
        <taxon>Agaricomycotina</taxon>
        <taxon>Tremellomycetes</taxon>
        <taxon>Filobasidiales</taxon>
        <taxon>Filobasidiaceae</taxon>
        <taxon>Naganishia</taxon>
    </lineage>
</organism>
<name>A0ACC2VH47_9TREE</name>